<sequence>MTTSHLLPKVSSLSERRQSMVAPRLTVALLGLCWLSAAKAVGDVEFNDPLISSGLLLYSPILTSMATTAPFIWTTAAIEGRNEKVIMQARDDAALYVASDGRELGIYLTAALFLLREQGAAGDDRMLARWILMQASR</sequence>
<feature type="transmembrane region" description="Helical" evidence="1">
    <location>
        <begin position="56"/>
        <end position="78"/>
    </location>
</feature>
<evidence type="ECO:0000256" key="1">
    <source>
        <dbReference type="SAM" id="Phobius"/>
    </source>
</evidence>
<dbReference type="AlphaFoldDB" id="A0A2R3QMM3"/>
<dbReference type="Pfam" id="PF09498">
    <property type="entry name" value="DUF2388"/>
    <property type="match status" value="1"/>
</dbReference>
<keyword evidence="1" id="KW-1133">Transmembrane helix</keyword>
<dbReference type="Proteomes" id="UP000238327">
    <property type="component" value="Chromosome"/>
</dbReference>
<reference evidence="2 3" key="1">
    <citation type="submission" date="2018-03" db="EMBL/GenBank/DDBJ databases">
        <title>Complete genome sequence and methylome analysis of Pseudomonas mendocina NEB 698.</title>
        <authorList>
            <person name="Morgan R.D."/>
        </authorList>
    </citation>
    <scope>NUCLEOTIDE SEQUENCE [LARGE SCALE GENOMIC DNA]</scope>
    <source>
        <strain evidence="2 3">NEB698</strain>
    </source>
</reference>
<keyword evidence="1" id="KW-0812">Transmembrane</keyword>
<protein>
    <recommendedName>
        <fullName evidence="4">DUF2388 domain-containing protein</fullName>
    </recommendedName>
</protein>
<evidence type="ECO:0000313" key="2">
    <source>
        <dbReference type="EMBL" id="AVO53035.1"/>
    </source>
</evidence>
<dbReference type="RefSeq" id="WP_106737845.1">
    <property type="nucleotide sequence ID" value="NZ_CP027657.1"/>
</dbReference>
<keyword evidence="1" id="KW-0472">Membrane</keyword>
<gene>
    <name evidence="2" type="ORF">C7A17_09720</name>
</gene>
<organism evidence="2 3">
    <name type="scientific">Ectopseudomonas mendocina</name>
    <name type="common">Pseudomonas mendocina</name>
    <dbReference type="NCBI Taxonomy" id="300"/>
    <lineage>
        <taxon>Bacteria</taxon>
        <taxon>Pseudomonadati</taxon>
        <taxon>Pseudomonadota</taxon>
        <taxon>Gammaproteobacteria</taxon>
        <taxon>Pseudomonadales</taxon>
        <taxon>Pseudomonadaceae</taxon>
        <taxon>Ectopseudomonas</taxon>
    </lineage>
</organism>
<name>A0A2R3QMM3_ECTME</name>
<dbReference type="OrthoDB" id="6899961at2"/>
<evidence type="ECO:0008006" key="4">
    <source>
        <dbReference type="Google" id="ProtNLM"/>
    </source>
</evidence>
<dbReference type="EMBL" id="CP027657">
    <property type="protein sequence ID" value="AVO53035.1"/>
    <property type="molecule type" value="Genomic_DNA"/>
</dbReference>
<evidence type="ECO:0000313" key="3">
    <source>
        <dbReference type="Proteomes" id="UP000238327"/>
    </source>
</evidence>
<dbReference type="InterPro" id="IPR012661">
    <property type="entry name" value="CHP02448"/>
</dbReference>
<proteinExistence type="predicted"/>
<accession>A0A2R3QMM3</accession>